<keyword evidence="1" id="KW-1133">Transmembrane helix</keyword>
<accession>B1X2V6</accession>
<feature type="transmembrane region" description="Helical" evidence="1">
    <location>
        <begin position="27"/>
        <end position="45"/>
    </location>
</feature>
<keyword evidence="1" id="KW-0812">Transmembrane</keyword>
<dbReference type="RefSeq" id="WP_009547999.1">
    <property type="nucleotide sequence ID" value="NC_010547.1"/>
</dbReference>
<keyword evidence="3" id="KW-1185">Reference proteome</keyword>
<keyword evidence="1" id="KW-0472">Membrane</keyword>
<evidence type="ECO:0000313" key="2">
    <source>
        <dbReference type="EMBL" id="ACB54467.1"/>
    </source>
</evidence>
<dbReference type="AlphaFoldDB" id="B1X2V6"/>
<name>B1X2V6_CROS5</name>
<proteinExistence type="predicted"/>
<evidence type="ECO:0000256" key="1">
    <source>
        <dbReference type="SAM" id="Phobius"/>
    </source>
</evidence>
<evidence type="ECO:0000313" key="3">
    <source>
        <dbReference type="Proteomes" id="UP000001203"/>
    </source>
</evidence>
<dbReference type="HOGENOM" id="CLU_2733280_0_0_3"/>
<gene>
    <name evidence="2" type="ordered locus">cce_5121</name>
</gene>
<dbReference type="eggNOG" id="ENOG5032QB5">
    <property type="taxonomic scope" value="Bacteria"/>
</dbReference>
<sequence length="71" mass="8355">MNNYETIDALDIIDPGIEFDWTNWEDVGLLILVILFTFGVIVYVVHELKHSKDKPTHYYNRETGKVEELDE</sequence>
<protein>
    <submittedName>
        <fullName evidence="2">Uncharacterized protein</fullName>
    </submittedName>
</protein>
<reference evidence="2 3" key="1">
    <citation type="journal article" date="2008" name="Proc. Natl. Acad. Sci. U.S.A.">
        <title>The genome of Cyanothece 51142, a unicellular diazotrophic cyanobacterium important in the marine nitrogen cycle.</title>
        <authorList>
            <person name="Welsh E.A."/>
            <person name="Liberton M."/>
            <person name="Stoeckel J."/>
            <person name="Loh T."/>
            <person name="Elvitigala T."/>
            <person name="Wang C."/>
            <person name="Wollam A."/>
            <person name="Fulton R.S."/>
            <person name="Clifton S.W."/>
            <person name="Jacobs J.M."/>
            <person name="Aurora R."/>
            <person name="Ghosh B.K."/>
            <person name="Sherman L.A."/>
            <person name="Smith R.D."/>
            <person name="Wilson R.K."/>
            <person name="Pakrasi H.B."/>
        </authorList>
    </citation>
    <scope>NUCLEOTIDE SEQUENCE [LARGE SCALE GENOMIC DNA]</scope>
    <source>
        <strain evidence="3">ATCC 51142 / BH68</strain>
    </source>
</reference>
<dbReference type="OrthoDB" id="582811at2"/>
<dbReference type="EMBL" id="CP000807">
    <property type="protein sequence ID" value="ACB54467.1"/>
    <property type="molecule type" value="Genomic_DNA"/>
</dbReference>
<dbReference type="STRING" id="43989.cce_5121"/>
<organism evidence="2 3">
    <name type="scientific">Crocosphaera subtropica (strain ATCC 51142 / BH68)</name>
    <name type="common">Cyanothece sp. (strain ATCC 51142)</name>
    <dbReference type="NCBI Taxonomy" id="43989"/>
    <lineage>
        <taxon>Bacteria</taxon>
        <taxon>Bacillati</taxon>
        <taxon>Cyanobacteriota</taxon>
        <taxon>Cyanophyceae</taxon>
        <taxon>Oscillatoriophycideae</taxon>
        <taxon>Chroococcales</taxon>
        <taxon>Aphanothecaceae</taxon>
        <taxon>Crocosphaera</taxon>
        <taxon>Crocosphaera subtropica</taxon>
    </lineage>
</organism>
<dbReference type="Proteomes" id="UP000001203">
    <property type="component" value="Chromosome linear"/>
</dbReference>
<dbReference type="KEGG" id="cyt:cce_5121"/>